<evidence type="ECO:0000313" key="3">
    <source>
        <dbReference type="EMBL" id="GAA1982594.1"/>
    </source>
</evidence>
<evidence type="ECO:0000313" key="4">
    <source>
        <dbReference type="Proteomes" id="UP001501585"/>
    </source>
</evidence>
<name>A0ABN2S9H9_9ACTN</name>
<evidence type="ECO:0000256" key="1">
    <source>
        <dbReference type="ARBA" id="ARBA00022723"/>
    </source>
</evidence>
<protein>
    <recommendedName>
        <fullName evidence="2">VOC domain-containing protein</fullName>
    </recommendedName>
</protein>
<dbReference type="InterPro" id="IPR037523">
    <property type="entry name" value="VOC_core"/>
</dbReference>
<evidence type="ECO:0000259" key="2">
    <source>
        <dbReference type="PROSITE" id="PS51819"/>
    </source>
</evidence>
<dbReference type="EMBL" id="BAAAPC010000002">
    <property type="protein sequence ID" value="GAA1982594.1"/>
    <property type="molecule type" value="Genomic_DNA"/>
</dbReference>
<dbReference type="PANTHER" id="PTHR43048:SF6">
    <property type="entry name" value="BLR8189 PROTEIN"/>
    <property type="match status" value="1"/>
</dbReference>
<dbReference type="InterPro" id="IPR004360">
    <property type="entry name" value="Glyas_Fos-R_dOase_dom"/>
</dbReference>
<dbReference type="RefSeq" id="WP_344159852.1">
    <property type="nucleotide sequence ID" value="NZ_BAAAPC010000002.1"/>
</dbReference>
<comment type="caution">
    <text evidence="3">The sequence shown here is derived from an EMBL/GenBank/DDBJ whole genome shotgun (WGS) entry which is preliminary data.</text>
</comment>
<proteinExistence type="predicted"/>
<accession>A0ABN2S9H9</accession>
<sequence length="176" mass="19824">MSARETGKRTAMCSTQQAQASALTAHHVGFTVPDLEEAITFFTRAFDARLLHRFEPAGSQSDEDGWMERQLGVDSKARMKIASMALGTMQVEFFEYEVPHQRRNIPANSDWGGHHFALQVPDAIEPVLERIRTIPGVTVQGEIQEVTDATHPLKGVRWIYFRAPWGMQLELFTPAD</sequence>
<dbReference type="Proteomes" id="UP001501585">
    <property type="component" value="Unassembled WGS sequence"/>
</dbReference>
<organism evidence="3 4">
    <name type="scientific">Nocardiopsis rhodophaea</name>
    <dbReference type="NCBI Taxonomy" id="280238"/>
    <lineage>
        <taxon>Bacteria</taxon>
        <taxon>Bacillati</taxon>
        <taxon>Actinomycetota</taxon>
        <taxon>Actinomycetes</taxon>
        <taxon>Streptosporangiales</taxon>
        <taxon>Nocardiopsidaceae</taxon>
        <taxon>Nocardiopsis</taxon>
    </lineage>
</organism>
<dbReference type="SUPFAM" id="SSF54593">
    <property type="entry name" value="Glyoxalase/Bleomycin resistance protein/Dihydroxybiphenyl dioxygenase"/>
    <property type="match status" value="1"/>
</dbReference>
<dbReference type="Pfam" id="PF00903">
    <property type="entry name" value="Glyoxalase"/>
    <property type="match status" value="1"/>
</dbReference>
<dbReference type="Gene3D" id="3.10.180.10">
    <property type="entry name" value="2,3-Dihydroxybiphenyl 1,2-Dioxygenase, domain 1"/>
    <property type="match status" value="1"/>
</dbReference>
<dbReference type="InterPro" id="IPR051785">
    <property type="entry name" value="MMCE/EMCE_epimerase"/>
</dbReference>
<dbReference type="PANTHER" id="PTHR43048">
    <property type="entry name" value="METHYLMALONYL-COA EPIMERASE"/>
    <property type="match status" value="1"/>
</dbReference>
<keyword evidence="4" id="KW-1185">Reference proteome</keyword>
<dbReference type="InterPro" id="IPR029068">
    <property type="entry name" value="Glyas_Bleomycin-R_OHBP_Dase"/>
</dbReference>
<keyword evidence="1" id="KW-0479">Metal-binding</keyword>
<dbReference type="PROSITE" id="PS51819">
    <property type="entry name" value="VOC"/>
    <property type="match status" value="1"/>
</dbReference>
<reference evidence="3 4" key="1">
    <citation type="journal article" date="2019" name="Int. J. Syst. Evol. Microbiol.">
        <title>The Global Catalogue of Microorganisms (GCM) 10K type strain sequencing project: providing services to taxonomists for standard genome sequencing and annotation.</title>
        <authorList>
            <consortium name="The Broad Institute Genomics Platform"/>
            <consortium name="The Broad Institute Genome Sequencing Center for Infectious Disease"/>
            <person name="Wu L."/>
            <person name="Ma J."/>
        </authorList>
    </citation>
    <scope>NUCLEOTIDE SEQUENCE [LARGE SCALE GENOMIC DNA]</scope>
    <source>
        <strain evidence="3 4">JCM 15313</strain>
    </source>
</reference>
<feature type="domain" description="VOC" evidence="2">
    <location>
        <begin position="24"/>
        <end position="174"/>
    </location>
</feature>
<gene>
    <name evidence="3" type="ORF">GCM10009799_04710</name>
</gene>